<name>A0A8T9CDU4_9HELO</name>
<dbReference type="OrthoDB" id="3687641at2759"/>
<evidence type="ECO:0000313" key="3">
    <source>
        <dbReference type="Proteomes" id="UP000469558"/>
    </source>
</evidence>
<dbReference type="InterPro" id="IPR021765">
    <property type="entry name" value="UstYa-like"/>
</dbReference>
<protein>
    <submittedName>
        <fullName evidence="2">Phenylalanine aminomutase (L-beta-phenylalanine forming)</fullName>
    </submittedName>
</protein>
<dbReference type="PANTHER" id="PTHR33365:SF6">
    <property type="entry name" value="OXIDASE USTYA"/>
    <property type="match status" value="1"/>
</dbReference>
<dbReference type="PANTHER" id="PTHR33365">
    <property type="entry name" value="YALI0B05434P"/>
    <property type="match status" value="1"/>
</dbReference>
<dbReference type="GO" id="GO:0043386">
    <property type="term" value="P:mycotoxin biosynthetic process"/>
    <property type="evidence" value="ECO:0007669"/>
    <property type="project" value="InterPro"/>
</dbReference>
<dbReference type="AlphaFoldDB" id="A0A8T9CDU4"/>
<organism evidence="2 3">
    <name type="scientific">Lachnellula suecica</name>
    <dbReference type="NCBI Taxonomy" id="602035"/>
    <lineage>
        <taxon>Eukaryota</taxon>
        <taxon>Fungi</taxon>
        <taxon>Dikarya</taxon>
        <taxon>Ascomycota</taxon>
        <taxon>Pezizomycotina</taxon>
        <taxon>Leotiomycetes</taxon>
        <taxon>Helotiales</taxon>
        <taxon>Lachnaceae</taxon>
        <taxon>Lachnellula</taxon>
    </lineage>
</organism>
<proteinExistence type="inferred from homology"/>
<gene>
    <name evidence="2" type="primary">cctP_3</name>
    <name evidence="2" type="ORF">LSUE1_G000941</name>
</gene>
<dbReference type="Proteomes" id="UP000469558">
    <property type="component" value="Unassembled WGS sequence"/>
</dbReference>
<dbReference type="EMBL" id="QGMK01000404">
    <property type="protein sequence ID" value="TVY81904.1"/>
    <property type="molecule type" value="Genomic_DNA"/>
</dbReference>
<sequence>MASLEYKPLDQDDLESKSEVDLYSSHEVSTRWQRIVNRLILIALAGSVVLNSVLVYERFHDQANKCKTKYGSWSLSSVQNTILTGTSAGLVADKPHVIFHDSRYSSHDMKIQQEAWEAPEMLQTVGMVALSDEYVMSKGLPEAMRWPWDDSKSIYILNSFHTLHCLAILRKIIQKAYDGRIPDSSIEHSWHCIDAIREEIMCYADDTPRYTGRFNAEKDSKDYLPIPGLGQTRTCNDWNGLVEWANERSACYKYINGSDPDFPTLERYKFCPDGSEPWLDM</sequence>
<keyword evidence="3" id="KW-1185">Reference proteome</keyword>
<accession>A0A8T9CDU4</accession>
<dbReference type="Pfam" id="PF11807">
    <property type="entry name" value="UstYa"/>
    <property type="match status" value="1"/>
</dbReference>
<evidence type="ECO:0000313" key="2">
    <source>
        <dbReference type="EMBL" id="TVY81904.1"/>
    </source>
</evidence>
<comment type="caution">
    <text evidence="2">The sequence shown here is derived from an EMBL/GenBank/DDBJ whole genome shotgun (WGS) entry which is preliminary data.</text>
</comment>
<evidence type="ECO:0000256" key="1">
    <source>
        <dbReference type="ARBA" id="ARBA00035112"/>
    </source>
</evidence>
<reference evidence="2 3" key="1">
    <citation type="submission" date="2018-05" db="EMBL/GenBank/DDBJ databases">
        <title>Genome sequencing and assembly of the regulated plant pathogen Lachnellula willkommii and related sister species for the development of diagnostic species identification markers.</title>
        <authorList>
            <person name="Giroux E."/>
            <person name="Bilodeau G."/>
        </authorList>
    </citation>
    <scope>NUCLEOTIDE SEQUENCE [LARGE SCALE GENOMIC DNA]</scope>
    <source>
        <strain evidence="2 3">CBS 268.59</strain>
    </source>
</reference>
<comment type="similarity">
    <text evidence="1">Belongs to the ustYa family.</text>
</comment>